<evidence type="ECO:0000256" key="2">
    <source>
        <dbReference type="SAM" id="Phobius"/>
    </source>
</evidence>
<feature type="compositionally biased region" description="Polar residues" evidence="1">
    <location>
        <begin position="317"/>
        <end position="326"/>
    </location>
</feature>
<feature type="region of interest" description="Disordered" evidence="1">
    <location>
        <begin position="674"/>
        <end position="736"/>
    </location>
</feature>
<evidence type="ECO:0000256" key="1">
    <source>
        <dbReference type="SAM" id="MobiDB-lite"/>
    </source>
</evidence>
<feature type="region of interest" description="Disordered" evidence="1">
    <location>
        <begin position="253"/>
        <end position="281"/>
    </location>
</feature>
<organism evidence="4 5">
    <name type="scientific">Leucocoprinus leucothites</name>
    <dbReference type="NCBI Taxonomy" id="201217"/>
    <lineage>
        <taxon>Eukaryota</taxon>
        <taxon>Fungi</taxon>
        <taxon>Dikarya</taxon>
        <taxon>Basidiomycota</taxon>
        <taxon>Agaricomycotina</taxon>
        <taxon>Agaricomycetes</taxon>
        <taxon>Agaricomycetidae</taxon>
        <taxon>Agaricales</taxon>
        <taxon>Agaricineae</taxon>
        <taxon>Agaricaceae</taxon>
        <taxon>Leucocoprinus</taxon>
    </lineage>
</organism>
<feature type="compositionally biased region" description="Polar residues" evidence="1">
    <location>
        <begin position="498"/>
        <end position="510"/>
    </location>
</feature>
<feature type="signal peptide" evidence="3">
    <location>
        <begin position="1"/>
        <end position="27"/>
    </location>
</feature>
<keyword evidence="2" id="KW-1133">Transmembrane helix</keyword>
<keyword evidence="5" id="KW-1185">Reference proteome</keyword>
<feature type="compositionally biased region" description="Basic and acidic residues" evidence="1">
    <location>
        <begin position="545"/>
        <end position="556"/>
    </location>
</feature>
<evidence type="ECO:0000313" key="4">
    <source>
        <dbReference type="EMBL" id="KAF5355706.1"/>
    </source>
</evidence>
<feature type="compositionally biased region" description="Basic residues" evidence="1">
    <location>
        <begin position="726"/>
        <end position="736"/>
    </location>
</feature>
<feature type="compositionally biased region" description="Polar residues" evidence="1">
    <location>
        <begin position="706"/>
        <end position="718"/>
    </location>
</feature>
<dbReference type="OrthoDB" id="10617571at2759"/>
<dbReference type="AlphaFoldDB" id="A0A8H5G087"/>
<proteinExistence type="predicted"/>
<feature type="compositionally biased region" description="Polar residues" evidence="1">
    <location>
        <begin position="678"/>
        <end position="692"/>
    </location>
</feature>
<sequence length="736" mass="80737">MAFSVAALGLLMCFRFLFLLSFPRVAGSMRLKRQSASDLIPRSQFEYTRSDNPPFDFLASRVPGLFLGLEIPGDVSLLKVYGHRLAGASLYGVCVDCNGDYGSYWTADGHSASFESTPSCLFSLSLEKYSKTHSVELHNSYDHRFSTHGTVTISSVEYISQEQRYPEAITTAGLCEVHFNWPERLAIMPRQEDTRPSNTSQPAASDAGQPRGHLGGKMDVMIGLVATLITIVVIILIFAGCYMLRLRNKDRLRRRPERDPESEEVDYKGKSPFASGKTGSQTLAEISTQDKQLMGKDRLAAEGYLKDPRAPSIAAERTTSSFSTGTAADVTKPGPGNTETGANAPTRPRLHGTQPLTSPPSEPIPALPESPPMPSRTPIYEIYGQSSLASSPVQSQERKLGYPRSRANPVEDSQRPQGTNYNEVALGSNTLRHLRNGSSSDNSTSYEIRSVRRPRPPSKQLPPPPSGPSEPFSEEFAIESPTRTGHSANRGKTADRSAWSNSKRQTSNRLTLAPIPIPPIRESSLASRVDAASSPHQIRGPPKTPSEHTRSAEDLRRRARSQVPGLRVTKSSPELEQPHPSQDIRLGASTISSQRQGYDRPNQTRRANHQPRRESRRASRLKLQRLNLEFTGPDLDDLFTSSHEVSRPPGAVEGNASVEIARATRIQVGSHRIMPGNDTAQIDNRKNANSRTLPRDPRPPLPQPPSYEQTTAQVSTPPTAVIAPGRGKRALPKPPT</sequence>
<feature type="compositionally biased region" description="Pro residues" evidence="1">
    <location>
        <begin position="457"/>
        <end position="468"/>
    </location>
</feature>
<feature type="chain" id="PRO_5034088756" evidence="3">
    <location>
        <begin position="28"/>
        <end position="736"/>
    </location>
</feature>
<keyword evidence="2" id="KW-0812">Transmembrane</keyword>
<evidence type="ECO:0000256" key="3">
    <source>
        <dbReference type="SAM" id="SignalP"/>
    </source>
</evidence>
<keyword evidence="2" id="KW-0472">Membrane</keyword>
<dbReference type="Proteomes" id="UP000559027">
    <property type="component" value="Unassembled WGS sequence"/>
</dbReference>
<protein>
    <submittedName>
        <fullName evidence="4">Uncharacterized protein</fullName>
    </submittedName>
</protein>
<gene>
    <name evidence="4" type="ORF">D9756_003940</name>
</gene>
<evidence type="ECO:0000313" key="5">
    <source>
        <dbReference type="Proteomes" id="UP000559027"/>
    </source>
</evidence>
<feature type="compositionally biased region" description="Pro residues" evidence="1">
    <location>
        <begin position="357"/>
        <end position="375"/>
    </location>
</feature>
<feature type="compositionally biased region" description="Polar residues" evidence="1">
    <location>
        <begin position="384"/>
        <end position="395"/>
    </location>
</feature>
<comment type="caution">
    <text evidence="4">The sequence shown here is derived from an EMBL/GenBank/DDBJ whole genome shotgun (WGS) entry which is preliminary data.</text>
</comment>
<feature type="region of interest" description="Disordered" evidence="1">
    <location>
        <begin position="303"/>
        <end position="618"/>
    </location>
</feature>
<feature type="compositionally biased region" description="Polar residues" evidence="1">
    <location>
        <begin position="415"/>
        <end position="447"/>
    </location>
</feature>
<feature type="transmembrane region" description="Helical" evidence="2">
    <location>
        <begin position="220"/>
        <end position="244"/>
    </location>
</feature>
<keyword evidence="3" id="KW-0732">Signal</keyword>
<name>A0A8H5G087_9AGAR</name>
<dbReference type="EMBL" id="JAACJO010000007">
    <property type="protein sequence ID" value="KAF5355706.1"/>
    <property type="molecule type" value="Genomic_DNA"/>
</dbReference>
<accession>A0A8H5G087</accession>
<feature type="region of interest" description="Disordered" evidence="1">
    <location>
        <begin position="189"/>
        <end position="212"/>
    </location>
</feature>
<reference evidence="4 5" key="1">
    <citation type="journal article" date="2020" name="ISME J.">
        <title>Uncovering the hidden diversity of litter-decomposition mechanisms in mushroom-forming fungi.</title>
        <authorList>
            <person name="Floudas D."/>
            <person name="Bentzer J."/>
            <person name="Ahren D."/>
            <person name="Johansson T."/>
            <person name="Persson P."/>
            <person name="Tunlid A."/>
        </authorList>
    </citation>
    <scope>NUCLEOTIDE SEQUENCE [LARGE SCALE GENOMIC DNA]</scope>
    <source>
        <strain evidence="4 5">CBS 146.42</strain>
    </source>
</reference>